<keyword evidence="3" id="KW-1185">Reference proteome</keyword>
<dbReference type="PANTHER" id="PTHR10151">
    <property type="entry name" value="ECTONUCLEOTIDE PYROPHOSPHATASE/PHOSPHODIESTERASE"/>
    <property type="match status" value="1"/>
</dbReference>
<dbReference type="InterPro" id="IPR002591">
    <property type="entry name" value="Phosphodiest/P_Trfase"/>
</dbReference>
<reference evidence="2" key="1">
    <citation type="submission" date="2023-06" db="EMBL/GenBank/DDBJ databases">
        <title>Genome sequence of Nocardioides sp. SOB44.</title>
        <authorList>
            <person name="Zhang G."/>
        </authorList>
    </citation>
    <scope>NUCLEOTIDE SEQUENCE</scope>
    <source>
        <strain evidence="2">SOB44</strain>
    </source>
</reference>
<dbReference type="Gene3D" id="3.40.720.10">
    <property type="entry name" value="Alkaline Phosphatase, subunit A"/>
    <property type="match status" value="1"/>
</dbReference>
<organism evidence="2 3">
    <name type="scientific">Nocardioides cremeus</name>
    <dbReference type="NCBI Taxonomy" id="3058044"/>
    <lineage>
        <taxon>Bacteria</taxon>
        <taxon>Bacillati</taxon>
        <taxon>Actinomycetota</taxon>
        <taxon>Actinomycetes</taxon>
        <taxon>Propionibacteriales</taxon>
        <taxon>Nocardioidaceae</taxon>
        <taxon>Nocardioides</taxon>
    </lineage>
</organism>
<comment type="caution">
    <text evidence="2">The sequence shown here is derived from an EMBL/GenBank/DDBJ whole genome shotgun (WGS) entry which is preliminary data.</text>
</comment>
<dbReference type="PANTHER" id="PTHR10151:SF120">
    <property type="entry name" value="BIS(5'-ADENOSYL)-TRIPHOSPHATASE"/>
    <property type="match status" value="1"/>
</dbReference>
<feature type="chain" id="PRO_5046863743" evidence="1">
    <location>
        <begin position="29"/>
        <end position="344"/>
    </location>
</feature>
<protein>
    <submittedName>
        <fullName evidence="2">Alkaline phosphatase family protein</fullName>
    </submittedName>
</protein>
<dbReference type="Pfam" id="PF01663">
    <property type="entry name" value="Phosphodiest"/>
    <property type="match status" value="1"/>
</dbReference>
<dbReference type="Proteomes" id="UP001168363">
    <property type="component" value="Unassembled WGS sequence"/>
</dbReference>
<keyword evidence="1" id="KW-0732">Signal</keyword>
<dbReference type="SUPFAM" id="SSF53649">
    <property type="entry name" value="Alkaline phosphatase-like"/>
    <property type="match status" value="1"/>
</dbReference>
<proteinExistence type="predicted"/>
<accession>A0ABT8TWB1</accession>
<dbReference type="RefSeq" id="WP_302709918.1">
    <property type="nucleotide sequence ID" value="NZ_JAULSC010000024.1"/>
</dbReference>
<evidence type="ECO:0000313" key="2">
    <source>
        <dbReference type="EMBL" id="MDO3397695.1"/>
    </source>
</evidence>
<dbReference type="InterPro" id="IPR017850">
    <property type="entry name" value="Alkaline_phosphatase_core_sf"/>
</dbReference>
<name>A0ABT8TWB1_9ACTN</name>
<evidence type="ECO:0000256" key="1">
    <source>
        <dbReference type="SAM" id="SignalP"/>
    </source>
</evidence>
<evidence type="ECO:0000313" key="3">
    <source>
        <dbReference type="Proteomes" id="UP001168363"/>
    </source>
</evidence>
<gene>
    <name evidence="2" type="ORF">QWJ41_18350</name>
</gene>
<feature type="signal peptide" evidence="1">
    <location>
        <begin position="1"/>
        <end position="28"/>
    </location>
</feature>
<dbReference type="EMBL" id="JAULSC010000024">
    <property type="protein sequence ID" value="MDO3397695.1"/>
    <property type="molecule type" value="Genomic_DNA"/>
</dbReference>
<sequence length="344" mass="37173">MLGNIRPALAPLFAAVLAATCLVAPARAMVSSGGASASVDVPVASVLAVSIDGLNPRAIRELGRDRAPTLHRLIDEGASTMNARTARELTTTLPNHTGMLTSRRVNADRGGHGVTWNDDRLRPRTVHAAAGETVRSAFSVVHDETRPTALFASKTKFTLFKRSWRSKIDRFTVRENNALLMRRVRGDLLNNDRAFRFVHFSKPDVVGHDRGFLSPAYLDAVADVDRLLGRLIAAIEADPVLKNGLVLIVTADHGGKGHSHSDPTRYANYRVPFMAWGPGVAADADLYELNPHYASPGTSRTTYATTPPPIRNGAIANLVTDLLGLGPVPGSQRQFNKAQDLDLN</sequence>